<dbReference type="Proteomes" id="UP000276133">
    <property type="component" value="Unassembled WGS sequence"/>
</dbReference>
<dbReference type="GO" id="GO:0000502">
    <property type="term" value="C:proteasome complex"/>
    <property type="evidence" value="ECO:0007669"/>
    <property type="project" value="UniProtKB-KW"/>
</dbReference>
<name>A0A3M7P4G6_BRAPC</name>
<evidence type="ECO:0000256" key="1">
    <source>
        <dbReference type="SAM" id="MobiDB-lite"/>
    </source>
</evidence>
<keyword evidence="3" id="KW-0647">Proteasome</keyword>
<evidence type="ECO:0000313" key="4">
    <source>
        <dbReference type="Proteomes" id="UP000276133"/>
    </source>
</evidence>
<protein>
    <submittedName>
        <fullName evidence="3">Proteasome activator complex subunit 4</fullName>
    </submittedName>
</protein>
<dbReference type="InterPro" id="IPR032430">
    <property type="entry name" value="Blm10_mid"/>
</dbReference>
<comment type="caution">
    <text evidence="3">The sequence shown here is derived from an EMBL/GenBank/DDBJ whole genome shotgun (WGS) entry which is preliminary data.</text>
</comment>
<proteinExistence type="predicted"/>
<dbReference type="GO" id="GO:0005634">
    <property type="term" value="C:nucleus"/>
    <property type="evidence" value="ECO:0007669"/>
    <property type="project" value="TreeGrafter"/>
</dbReference>
<gene>
    <name evidence="3" type="ORF">BpHYR1_004405</name>
</gene>
<evidence type="ECO:0000259" key="2">
    <source>
        <dbReference type="Pfam" id="PF16507"/>
    </source>
</evidence>
<feature type="non-terminal residue" evidence="3">
    <location>
        <position position="1"/>
    </location>
</feature>
<dbReference type="GO" id="GO:0070628">
    <property type="term" value="F:proteasome binding"/>
    <property type="evidence" value="ECO:0007669"/>
    <property type="project" value="InterPro"/>
</dbReference>
<reference evidence="3 4" key="1">
    <citation type="journal article" date="2018" name="Sci. Rep.">
        <title>Genomic signatures of local adaptation to the degree of environmental predictability in rotifers.</title>
        <authorList>
            <person name="Franch-Gras L."/>
            <person name="Hahn C."/>
            <person name="Garcia-Roger E.M."/>
            <person name="Carmona M.J."/>
            <person name="Serra M."/>
            <person name="Gomez A."/>
        </authorList>
    </citation>
    <scope>NUCLEOTIDE SEQUENCE [LARGE SCALE GENOMIC DNA]</scope>
    <source>
        <strain evidence="3">HYR1</strain>
    </source>
</reference>
<feature type="compositionally biased region" description="Basic and acidic residues" evidence="1">
    <location>
        <begin position="195"/>
        <end position="212"/>
    </location>
</feature>
<feature type="domain" description="Proteasome activator Blm10 middle HEAT repeats region" evidence="2">
    <location>
        <begin position="18"/>
        <end position="188"/>
    </location>
</feature>
<dbReference type="GO" id="GO:0010499">
    <property type="term" value="P:proteasomal ubiquitin-independent protein catabolic process"/>
    <property type="evidence" value="ECO:0007669"/>
    <property type="project" value="TreeGrafter"/>
</dbReference>
<sequence>PKGDINRHFINNLLKSERCDPSIVWNLHLFSHLLKSNGTILLENMHGIREILRIYRPTTNKECISNMTSCYNNLIISLTRIYPIENRSVDYTLAFEDEKEFFSQHLPFRDWGKYISPDELKIKYHIPNVQEISAALDITSSVLNESMSFLKKSFLRKNESRDFRSTKEDNYRELNYIYHLVYSSSCLLKRPSSKKNVDEQLGEKYKSKNEKP</sequence>
<dbReference type="STRING" id="10195.A0A3M7P4G6"/>
<accession>A0A3M7P4G6</accession>
<organism evidence="3 4">
    <name type="scientific">Brachionus plicatilis</name>
    <name type="common">Marine rotifer</name>
    <name type="synonym">Brachionus muelleri</name>
    <dbReference type="NCBI Taxonomy" id="10195"/>
    <lineage>
        <taxon>Eukaryota</taxon>
        <taxon>Metazoa</taxon>
        <taxon>Spiralia</taxon>
        <taxon>Gnathifera</taxon>
        <taxon>Rotifera</taxon>
        <taxon>Eurotatoria</taxon>
        <taxon>Monogononta</taxon>
        <taxon>Pseudotrocha</taxon>
        <taxon>Ploima</taxon>
        <taxon>Brachionidae</taxon>
        <taxon>Brachionus</taxon>
    </lineage>
</organism>
<evidence type="ECO:0000313" key="3">
    <source>
        <dbReference type="EMBL" id="RMZ93913.1"/>
    </source>
</evidence>
<feature type="region of interest" description="Disordered" evidence="1">
    <location>
        <begin position="193"/>
        <end position="212"/>
    </location>
</feature>
<dbReference type="Pfam" id="PF16507">
    <property type="entry name" value="HEAT_PSME4_mid"/>
    <property type="match status" value="1"/>
</dbReference>
<dbReference type="OrthoDB" id="17907at2759"/>
<dbReference type="PANTHER" id="PTHR32170">
    <property type="entry name" value="PROTEASOME ACTIVATOR COMPLEX SUBUNIT 4"/>
    <property type="match status" value="1"/>
</dbReference>
<dbReference type="AlphaFoldDB" id="A0A3M7P4G6"/>
<keyword evidence="4" id="KW-1185">Reference proteome</keyword>
<dbReference type="GO" id="GO:0005829">
    <property type="term" value="C:cytosol"/>
    <property type="evidence" value="ECO:0007669"/>
    <property type="project" value="TreeGrafter"/>
</dbReference>
<dbReference type="PANTHER" id="PTHR32170:SF3">
    <property type="entry name" value="PROTEASOME ACTIVATOR COMPLEX SUBUNIT 4"/>
    <property type="match status" value="1"/>
</dbReference>
<dbReference type="EMBL" id="REGN01013456">
    <property type="protein sequence ID" value="RMZ93913.1"/>
    <property type="molecule type" value="Genomic_DNA"/>
</dbReference>
<dbReference type="GO" id="GO:0016504">
    <property type="term" value="F:peptidase activator activity"/>
    <property type="evidence" value="ECO:0007669"/>
    <property type="project" value="InterPro"/>
</dbReference>
<dbReference type="InterPro" id="IPR035309">
    <property type="entry name" value="PSME4"/>
</dbReference>